<sequence>MCLFYEITMGENTSYLFGTIHMDISPPEIVKKALLTSDKFIMETDLFSLSNNEIQKIRWQSKFMATQNKNFQSLQYIESVKRNLRPLLQQFEAEDFLEHLIINLTPLQISLVLLANERPALKSSSKEKILDLQLMEYAKKQNKIIDYLEPLQNQLELLHGWKFSFDEHIEFYDYVESHLFSNKLKTYSADGIKNFYFNQNITALRECLIRSDLTETKNCPKIIKKYFNDLGHNREIEMVNNIKLKMQNSNAFICVGAGHLKAIVDGLSLAGYSVNSLPINASFLNIKRHKFWLCRMKRLLIRYVPFGHFALKSSWAKN</sequence>
<dbReference type="InterPro" id="IPR002816">
    <property type="entry name" value="TraB/PrgY/GumN_fam"/>
</dbReference>
<dbReference type="Proteomes" id="UP000254033">
    <property type="component" value="Unassembled WGS sequence"/>
</dbReference>
<name>A0A378KK28_9GAMM</name>
<protein>
    <submittedName>
        <fullName evidence="1">TraB family</fullName>
    </submittedName>
</protein>
<organism evidence="1 2">
    <name type="scientific">Legionella feeleii</name>
    <dbReference type="NCBI Taxonomy" id="453"/>
    <lineage>
        <taxon>Bacteria</taxon>
        <taxon>Pseudomonadati</taxon>
        <taxon>Pseudomonadota</taxon>
        <taxon>Gammaproteobacteria</taxon>
        <taxon>Legionellales</taxon>
        <taxon>Legionellaceae</taxon>
        <taxon>Legionella</taxon>
    </lineage>
</organism>
<dbReference type="CDD" id="cd14789">
    <property type="entry name" value="Tiki"/>
    <property type="match status" value="1"/>
</dbReference>
<dbReference type="AlphaFoldDB" id="A0A378KK28"/>
<dbReference type="PANTHER" id="PTHR40590:SF1">
    <property type="entry name" value="CYTOPLASMIC PROTEIN"/>
    <property type="match status" value="1"/>
</dbReference>
<gene>
    <name evidence="1" type="ORF">NCTC11978_03273</name>
</gene>
<reference evidence="1 2" key="1">
    <citation type="submission" date="2018-06" db="EMBL/GenBank/DDBJ databases">
        <authorList>
            <consortium name="Pathogen Informatics"/>
            <person name="Doyle S."/>
        </authorList>
    </citation>
    <scope>NUCLEOTIDE SEQUENCE [LARGE SCALE GENOMIC DNA]</scope>
    <source>
        <strain evidence="1 2">NCTC11978</strain>
    </source>
</reference>
<evidence type="ECO:0000313" key="2">
    <source>
        <dbReference type="Proteomes" id="UP000254033"/>
    </source>
</evidence>
<dbReference type="Pfam" id="PF01963">
    <property type="entry name" value="TraB_PrgY_gumN"/>
    <property type="match status" value="1"/>
</dbReference>
<accession>A0A378KK28</accession>
<dbReference type="InterPro" id="IPR047111">
    <property type="entry name" value="YbaP-like"/>
</dbReference>
<evidence type="ECO:0000313" key="1">
    <source>
        <dbReference type="EMBL" id="STX88256.1"/>
    </source>
</evidence>
<proteinExistence type="predicted"/>
<dbReference type="EMBL" id="UGNY01000002">
    <property type="protein sequence ID" value="STX88256.1"/>
    <property type="molecule type" value="Genomic_DNA"/>
</dbReference>
<dbReference type="PANTHER" id="PTHR40590">
    <property type="entry name" value="CYTOPLASMIC PROTEIN-RELATED"/>
    <property type="match status" value="1"/>
</dbReference>